<dbReference type="Proteomes" id="UP000492821">
    <property type="component" value="Unassembled WGS sequence"/>
</dbReference>
<dbReference type="GO" id="GO:0060271">
    <property type="term" value="P:cilium assembly"/>
    <property type="evidence" value="ECO:0007669"/>
    <property type="project" value="TreeGrafter"/>
</dbReference>
<evidence type="ECO:0000256" key="2">
    <source>
        <dbReference type="ARBA" id="ARBA00004607"/>
    </source>
</evidence>
<evidence type="ECO:0000313" key="12">
    <source>
        <dbReference type="WBParaSite" id="Pan_g7489.t1"/>
    </source>
</evidence>
<dbReference type="GO" id="GO:0032266">
    <property type="term" value="F:phosphatidylinositol-3-phosphate binding"/>
    <property type="evidence" value="ECO:0007669"/>
    <property type="project" value="TreeGrafter"/>
</dbReference>
<protein>
    <submittedName>
        <fullName evidence="12">Bardet-Biedl syndrome 5 protein homolog</fullName>
    </submittedName>
</protein>
<dbReference type="SMART" id="SM00683">
    <property type="entry name" value="DM16"/>
    <property type="match status" value="2"/>
</dbReference>
<sequence length="365" mass="41335">MGRKDRSALSDITWHDREIFFDMDQKAMKLIPGEVLVEKIDGVEDTKGNNGDNGTLRITNLRLLWNANQMPRINLTIGWNCVTGATTRFAKSKLKGRTESLFLMAKTSSTRFEFVFTCVNKSPQTQIKLFTTVIGLHRAYETSKLYRDMKMRGSLIDENDRLRILPMEQQCERFEGTWNLSSDQGGGNLQGNLGVLITTNIRIVWYASMTNSHNVSIPYMQLRSCRVRDSRFGFALVIETSVHSGEYILGFRIDPEDRLEAACKTIQALHAAYLASPIFGVQHKKEFQPAIQEEIVSVEKATDADEVETEEEQGPARIDAFAAYFSDGVEGGDKRPIEYSEELGVAIEQMKANFTIKELWAIHND</sequence>
<dbReference type="GO" id="GO:0034451">
    <property type="term" value="C:centriolar satellite"/>
    <property type="evidence" value="ECO:0007669"/>
    <property type="project" value="UniProtKB-SubCell"/>
</dbReference>
<dbReference type="InterPro" id="IPR014003">
    <property type="entry name" value="BBS5_PH"/>
</dbReference>
<dbReference type="Pfam" id="PF07289">
    <property type="entry name" value="BBL5"/>
    <property type="match status" value="1"/>
</dbReference>
<proteinExistence type="inferred from homology"/>
<evidence type="ECO:0000256" key="6">
    <source>
        <dbReference type="ARBA" id="ARBA00023069"/>
    </source>
</evidence>
<keyword evidence="11" id="KW-1185">Reference proteome</keyword>
<reference evidence="11" key="1">
    <citation type="journal article" date="2013" name="Genetics">
        <title>The draft genome and transcriptome of Panagrellus redivivus are shaped by the harsh demands of a free-living lifestyle.</title>
        <authorList>
            <person name="Srinivasan J."/>
            <person name="Dillman A.R."/>
            <person name="Macchietto M.G."/>
            <person name="Heikkinen L."/>
            <person name="Lakso M."/>
            <person name="Fracchia K.M."/>
            <person name="Antoshechkin I."/>
            <person name="Mortazavi A."/>
            <person name="Wong G."/>
            <person name="Sternberg P.W."/>
        </authorList>
    </citation>
    <scope>NUCLEOTIDE SEQUENCE [LARGE SCALE GENOMIC DNA]</scope>
    <source>
        <strain evidence="11">MT8872</strain>
    </source>
</reference>
<organism evidence="11 12">
    <name type="scientific">Panagrellus redivivus</name>
    <name type="common">Microworm</name>
    <dbReference type="NCBI Taxonomy" id="6233"/>
    <lineage>
        <taxon>Eukaryota</taxon>
        <taxon>Metazoa</taxon>
        <taxon>Ecdysozoa</taxon>
        <taxon>Nematoda</taxon>
        <taxon>Chromadorea</taxon>
        <taxon>Rhabditida</taxon>
        <taxon>Tylenchina</taxon>
        <taxon>Panagrolaimomorpha</taxon>
        <taxon>Panagrolaimoidea</taxon>
        <taxon>Panagrolaimidae</taxon>
        <taxon>Panagrellus</taxon>
    </lineage>
</organism>
<evidence type="ECO:0000256" key="8">
    <source>
        <dbReference type="ARBA" id="ARBA00023212"/>
    </source>
</evidence>
<feature type="domain" description="BBSome complex member BBS5 PH" evidence="10">
    <location>
        <begin position="168"/>
        <end position="228"/>
    </location>
</feature>
<dbReference type="AlphaFoldDB" id="A0A7E5A161"/>
<dbReference type="PANTHER" id="PTHR21351">
    <property type="entry name" value="BARDET-BIEDL SYNDROME PROTEIN 5"/>
    <property type="match status" value="1"/>
</dbReference>
<dbReference type="InterPro" id="IPR006606">
    <property type="entry name" value="BBL5"/>
</dbReference>
<evidence type="ECO:0000313" key="11">
    <source>
        <dbReference type="Proteomes" id="UP000492821"/>
    </source>
</evidence>
<dbReference type="PIRSF" id="PIRSF010072">
    <property type="entry name" value="DUF1448"/>
    <property type="match status" value="1"/>
</dbReference>
<keyword evidence="7" id="KW-0472">Membrane</keyword>
<dbReference type="InterPro" id="IPR030804">
    <property type="entry name" value="BBS5/fem-3"/>
</dbReference>
<accession>A0A7E5A161</accession>
<evidence type="ECO:0000256" key="1">
    <source>
        <dbReference type="ARBA" id="ARBA00004309"/>
    </source>
</evidence>
<comment type="similarity">
    <text evidence="3">Belongs to the BBS5 family.</text>
</comment>
<keyword evidence="4" id="KW-1003">Cell membrane</keyword>
<comment type="subcellular location">
    <subcellularLocation>
        <location evidence="1">Cell projection</location>
        <location evidence="1">Cilium membrane</location>
    </subcellularLocation>
    <subcellularLocation>
        <location evidence="2">Cytoplasm</location>
        <location evidence="2">Cytoskeleton</location>
        <location evidence="2">Microtubule organizing center</location>
        <location evidence="2">Centrosome</location>
        <location evidence="2">Centriolar satellite</location>
    </subcellularLocation>
</comment>
<evidence type="ECO:0000256" key="4">
    <source>
        <dbReference type="ARBA" id="ARBA00022475"/>
    </source>
</evidence>
<keyword evidence="8" id="KW-0206">Cytoskeleton</keyword>
<keyword evidence="6" id="KW-0969">Cilium</keyword>
<dbReference type="GO" id="GO:0060170">
    <property type="term" value="C:ciliary membrane"/>
    <property type="evidence" value="ECO:0007669"/>
    <property type="project" value="UniProtKB-SubCell"/>
</dbReference>
<evidence type="ECO:0000256" key="7">
    <source>
        <dbReference type="ARBA" id="ARBA00023136"/>
    </source>
</evidence>
<keyword evidence="5" id="KW-0963">Cytoplasm</keyword>
<dbReference type="WBParaSite" id="Pan_g7489.t1">
    <property type="protein sequence ID" value="Pan_g7489.t1"/>
    <property type="gene ID" value="Pan_g7489"/>
</dbReference>
<evidence type="ECO:0000256" key="9">
    <source>
        <dbReference type="ARBA" id="ARBA00023273"/>
    </source>
</evidence>
<dbReference type="GO" id="GO:0034464">
    <property type="term" value="C:BBSome"/>
    <property type="evidence" value="ECO:0007669"/>
    <property type="project" value="InterPro"/>
</dbReference>
<feature type="domain" description="BBSome complex member BBS5 PH" evidence="10">
    <location>
        <begin position="34"/>
        <end position="88"/>
    </location>
</feature>
<name>A0A7E5A161_PANRE</name>
<reference evidence="12" key="2">
    <citation type="submission" date="2020-10" db="UniProtKB">
        <authorList>
            <consortium name="WormBaseParasite"/>
        </authorList>
    </citation>
    <scope>IDENTIFICATION</scope>
</reference>
<dbReference type="GO" id="GO:0036064">
    <property type="term" value="C:ciliary basal body"/>
    <property type="evidence" value="ECO:0007669"/>
    <property type="project" value="TreeGrafter"/>
</dbReference>
<evidence type="ECO:0000259" key="10">
    <source>
        <dbReference type="SMART" id="SM00683"/>
    </source>
</evidence>
<dbReference type="PANTHER" id="PTHR21351:SF0">
    <property type="entry name" value="BARDET-BIEDL SYNDROME 5 PROTEIN"/>
    <property type="match status" value="1"/>
</dbReference>
<evidence type="ECO:0000256" key="5">
    <source>
        <dbReference type="ARBA" id="ARBA00022490"/>
    </source>
</evidence>
<evidence type="ECO:0000256" key="3">
    <source>
        <dbReference type="ARBA" id="ARBA00005822"/>
    </source>
</evidence>
<keyword evidence="9" id="KW-0966">Cell projection</keyword>